<dbReference type="NCBIfam" id="TIGR02174">
    <property type="entry name" value="CXXU_selWTH"/>
    <property type="match status" value="1"/>
</dbReference>
<dbReference type="Proteomes" id="UP001166093">
    <property type="component" value="Unassembled WGS sequence"/>
</dbReference>
<keyword evidence="4" id="KW-0712">Selenocysteine</keyword>
<comment type="caution">
    <text evidence="6">The sequence shown here is derived from an EMBL/GenBank/DDBJ whole genome shotgun (WGS) entry which is preliminary data.</text>
</comment>
<dbReference type="PANTHER" id="PTHR13544:SF6">
    <property type="entry name" value="SELENOPROTEIN T2"/>
    <property type="match status" value="1"/>
</dbReference>
<feature type="non-terminal residue" evidence="6">
    <location>
        <position position="1"/>
    </location>
</feature>
<proteinExistence type="inferred from homology"/>
<evidence type="ECO:0000256" key="3">
    <source>
        <dbReference type="ARBA" id="ARBA00023284"/>
    </source>
</evidence>
<keyword evidence="5" id="KW-0812">Transmembrane</keyword>
<dbReference type="Gene3D" id="3.40.30.10">
    <property type="entry name" value="Glutaredoxin"/>
    <property type="match status" value="1"/>
</dbReference>
<evidence type="ECO:0000313" key="7">
    <source>
        <dbReference type="Proteomes" id="UP001166093"/>
    </source>
</evidence>
<dbReference type="EMBL" id="JAAWVQ010077620">
    <property type="protein sequence ID" value="MBN3278173.1"/>
    <property type="molecule type" value="Genomic_DNA"/>
</dbReference>
<keyword evidence="7" id="KW-1185">Reference proteome</keyword>
<keyword evidence="2 4" id="KW-0732">Signal</keyword>
<comment type="similarity">
    <text evidence="1 4">Belongs to the SelWTH family. Selenoprotein T subfamily.</text>
</comment>
<evidence type="ECO:0000256" key="2">
    <source>
        <dbReference type="ARBA" id="ARBA00022729"/>
    </source>
</evidence>
<feature type="transmembrane region" description="Helical" evidence="5">
    <location>
        <begin position="103"/>
        <end position="126"/>
    </location>
</feature>
<gene>
    <name evidence="6" type="primary">Selenot2_1</name>
    <name evidence="6" type="ORF">GTO93_0014449</name>
</gene>
<feature type="chain" id="PRO_5045001548" description="Selenoprotein T" evidence="4">
    <location>
        <begin position="23"/>
        <end position="213"/>
    </location>
</feature>
<reference evidence="6" key="1">
    <citation type="journal article" date="2021" name="Cell">
        <title>Tracing the genetic footprints of vertebrate landing in non-teleost ray-finned fishes.</title>
        <authorList>
            <person name="Bi X."/>
            <person name="Wang K."/>
            <person name="Yang L."/>
            <person name="Pan H."/>
            <person name="Jiang H."/>
            <person name="Wei Q."/>
            <person name="Fang M."/>
            <person name="Yu H."/>
            <person name="Zhu C."/>
            <person name="Cai Y."/>
            <person name="He Y."/>
            <person name="Gan X."/>
            <person name="Zeng H."/>
            <person name="Yu D."/>
            <person name="Zhu Y."/>
            <person name="Jiang H."/>
            <person name="Qiu Q."/>
            <person name="Yang H."/>
            <person name="Zhang Y.E."/>
            <person name="Wang W."/>
            <person name="Zhu M."/>
            <person name="He S."/>
            <person name="Zhang G."/>
        </authorList>
    </citation>
    <scope>NUCLEOTIDE SEQUENCE</scope>
    <source>
        <strain evidence="6">Pddl_001</strain>
    </source>
</reference>
<dbReference type="PANTHER" id="PTHR13544">
    <property type="entry name" value="SELENOPROTEIN T"/>
    <property type="match status" value="1"/>
</dbReference>
<organism evidence="6 7">
    <name type="scientific">Polyodon spathula</name>
    <name type="common">North American paddlefish</name>
    <name type="synonym">Squalus spathula</name>
    <dbReference type="NCBI Taxonomy" id="7913"/>
    <lineage>
        <taxon>Eukaryota</taxon>
        <taxon>Metazoa</taxon>
        <taxon>Chordata</taxon>
        <taxon>Craniata</taxon>
        <taxon>Vertebrata</taxon>
        <taxon>Euteleostomi</taxon>
        <taxon>Actinopterygii</taxon>
        <taxon>Chondrostei</taxon>
        <taxon>Acipenseriformes</taxon>
        <taxon>Polyodontidae</taxon>
        <taxon>Polyodon</taxon>
    </lineage>
</organism>
<sequence>MAEYSQAGILTALLLFTAFTLRDVYLGKNSAQQQHQATNSLDMEPDDLRETEPHKLAKQTFYTGPVLKFQYWVFEDYARAVSQVYPDMRIEGENYFPKPTYRYIASFISYFKFLLIALVASGYNIFPMLGMDPPRIWTWSQENKISSCLMVFFLSNMIETQCLSTGAFEITLNDVPIWSKLQSGYVPNIQEIFHILDNHLKMNQIGKTSFSTS</sequence>
<evidence type="ECO:0000256" key="1">
    <source>
        <dbReference type="ARBA" id="ARBA00007551"/>
    </source>
</evidence>
<protein>
    <recommendedName>
        <fullName evidence="4">Selenoprotein T</fullName>
    </recommendedName>
</protein>
<feature type="non-terminal residue" evidence="6">
    <location>
        <position position="213"/>
    </location>
</feature>
<dbReference type="Pfam" id="PF10262">
    <property type="entry name" value="Rdx"/>
    <property type="match status" value="1"/>
</dbReference>
<dbReference type="SUPFAM" id="SSF52833">
    <property type="entry name" value="Thioredoxin-like"/>
    <property type="match status" value="1"/>
</dbReference>
<name>A0ABS2XVY0_POLSP</name>
<keyword evidence="3 4" id="KW-0676">Redox-active center</keyword>
<accession>A0ABS2XVY0</accession>
<evidence type="ECO:0000256" key="5">
    <source>
        <dbReference type="SAM" id="Phobius"/>
    </source>
</evidence>
<feature type="signal peptide" evidence="4">
    <location>
        <begin position="1"/>
        <end position="22"/>
    </location>
</feature>
<evidence type="ECO:0000256" key="4">
    <source>
        <dbReference type="RuleBase" id="RU362086"/>
    </source>
</evidence>
<evidence type="ECO:0000313" key="6">
    <source>
        <dbReference type="EMBL" id="MBN3278173.1"/>
    </source>
</evidence>
<dbReference type="InterPro" id="IPR036249">
    <property type="entry name" value="Thioredoxin-like_sf"/>
</dbReference>
<keyword evidence="5" id="KW-0472">Membrane</keyword>
<keyword evidence="5" id="KW-1133">Transmembrane helix</keyword>
<dbReference type="InterPro" id="IPR011893">
    <property type="entry name" value="Selenoprotein_Rdx-typ"/>
</dbReference>
<dbReference type="InterPro" id="IPR019389">
    <property type="entry name" value="Selenoprotein_T"/>
</dbReference>